<evidence type="ECO:0000313" key="2">
    <source>
        <dbReference type="Proteomes" id="UP000265520"/>
    </source>
</evidence>
<evidence type="ECO:0000313" key="1">
    <source>
        <dbReference type="EMBL" id="MCI29347.1"/>
    </source>
</evidence>
<organism evidence="1 2">
    <name type="scientific">Trifolium medium</name>
    <dbReference type="NCBI Taxonomy" id="97028"/>
    <lineage>
        <taxon>Eukaryota</taxon>
        <taxon>Viridiplantae</taxon>
        <taxon>Streptophyta</taxon>
        <taxon>Embryophyta</taxon>
        <taxon>Tracheophyta</taxon>
        <taxon>Spermatophyta</taxon>
        <taxon>Magnoliopsida</taxon>
        <taxon>eudicotyledons</taxon>
        <taxon>Gunneridae</taxon>
        <taxon>Pentapetalae</taxon>
        <taxon>rosids</taxon>
        <taxon>fabids</taxon>
        <taxon>Fabales</taxon>
        <taxon>Fabaceae</taxon>
        <taxon>Papilionoideae</taxon>
        <taxon>50 kb inversion clade</taxon>
        <taxon>NPAAA clade</taxon>
        <taxon>Hologalegina</taxon>
        <taxon>IRL clade</taxon>
        <taxon>Trifolieae</taxon>
        <taxon>Trifolium</taxon>
    </lineage>
</organism>
<accession>A0A392QZ97</accession>
<sequence>MCAWCSEEEETTLHVLRDCPYALNLGMHLVRVKDSWKPPPEGWVRLNMDGSCKEGNRAGCGGLVRGSEGE</sequence>
<name>A0A392QZ97_9FABA</name>
<proteinExistence type="predicted"/>
<dbReference type="EMBL" id="LXQA010171930">
    <property type="protein sequence ID" value="MCI29347.1"/>
    <property type="molecule type" value="Genomic_DNA"/>
</dbReference>
<dbReference type="AlphaFoldDB" id="A0A392QZ97"/>
<reference evidence="1 2" key="1">
    <citation type="journal article" date="2018" name="Front. Plant Sci.">
        <title>Red Clover (Trifolium pratense) and Zigzag Clover (T. medium) - A Picture of Genomic Similarities and Differences.</title>
        <authorList>
            <person name="Dluhosova J."/>
            <person name="Istvanek J."/>
            <person name="Nedelnik J."/>
            <person name="Repkova J."/>
        </authorList>
    </citation>
    <scope>NUCLEOTIDE SEQUENCE [LARGE SCALE GENOMIC DNA]</scope>
    <source>
        <strain evidence="2">cv. 10/8</strain>
        <tissue evidence="1">Leaf</tissue>
    </source>
</reference>
<protein>
    <submittedName>
        <fullName evidence="1">Uncharacterized protein</fullName>
    </submittedName>
</protein>
<keyword evidence="2" id="KW-1185">Reference proteome</keyword>
<dbReference type="Proteomes" id="UP000265520">
    <property type="component" value="Unassembled WGS sequence"/>
</dbReference>
<comment type="caution">
    <text evidence="1">The sequence shown here is derived from an EMBL/GenBank/DDBJ whole genome shotgun (WGS) entry which is preliminary data.</text>
</comment>